<feature type="region of interest" description="Disordered" evidence="6">
    <location>
        <begin position="552"/>
        <end position="574"/>
    </location>
</feature>
<sequence>MEGIESQVYMQHQPTTLDKHYLGFHHPQPPDGTSSFSSEQDLRSPEENEVDDELLLPIIVEEVRDLVLNQAVSEERPKSEAVAAKSAKPVNEEEVAVQIINEELRKLVLNQSFSEERAREGDINESEGGEAGSKEWGADQYEDGDCSWREHENVVGGEDEKGSEAGSKKWGVDHYEDGDYSWSEDANVIDVENEEGLKEWGFNCYEDGDHSWRRNENVVDVENEKDGEAGSKLWGYNANGRGLIYPLRPDAEDCAYYMKTGACKYGVNCKFNHPSPRQNQYYLTEGGCKYGNTCKYNHSRRKDALSPVLDYNFLGLPIRPGEKDCPYYMRTGSCKYGSNCRFHHPDPTTAAGNNRSFGYNNSGSAPVQSASYSPVSSWSSPRASNETSPFLPVVYTTSKGIPPPGPQWNSFLTTVCPTLEKSLPTPPAFTMDDPATKTNFYPRPQQPWLVEEYYPERPGQPDCSYFIKTGDCKYKANCKFHHPKTQNFKTNLSILSNKGLPLRPGQPVCSFYSRYGICKFGPGCKFDHPENNGNAASPPAFGFYQPPFGNSATTDGSRMARKGNGNGSLVHQSF</sequence>
<keyword evidence="4" id="KW-0238">DNA-binding</keyword>
<dbReference type="SMART" id="SM00356">
    <property type="entry name" value="ZnF_C3H1"/>
    <property type="match status" value="5"/>
</dbReference>
<feature type="zinc finger region" description="C3H1-type" evidence="5">
    <location>
        <begin position="457"/>
        <end position="485"/>
    </location>
</feature>
<evidence type="ECO:0000256" key="5">
    <source>
        <dbReference type="PROSITE-ProRule" id="PRU00723"/>
    </source>
</evidence>
<evidence type="ECO:0000256" key="1">
    <source>
        <dbReference type="ARBA" id="ARBA00022723"/>
    </source>
</evidence>
<evidence type="ECO:0000259" key="7">
    <source>
        <dbReference type="PROSITE" id="PS50103"/>
    </source>
</evidence>
<feature type="zinc finger region" description="C3H1-type" evidence="5">
    <location>
        <begin position="280"/>
        <end position="301"/>
    </location>
</feature>
<keyword evidence="1 5" id="KW-0479">Metal-binding</keyword>
<evidence type="ECO:0000256" key="2">
    <source>
        <dbReference type="ARBA" id="ARBA00022771"/>
    </source>
</evidence>
<organism evidence="8 9">
    <name type="scientific">Capsicum baccatum</name>
    <name type="common">Peruvian pepper</name>
    <dbReference type="NCBI Taxonomy" id="33114"/>
    <lineage>
        <taxon>Eukaryota</taxon>
        <taxon>Viridiplantae</taxon>
        <taxon>Streptophyta</taxon>
        <taxon>Embryophyta</taxon>
        <taxon>Tracheophyta</taxon>
        <taxon>Spermatophyta</taxon>
        <taxon>Magnoliopsida</taxon>
        <taxon>eudicotyledons</taxon>
        <taxon>Gunneridae</taxon>
        <taxon>Pentapetalae</taxon>
        <taxon>asterids</taxon>
        <taxon>lamiids</taxon>
        <taxon>Solanales</taxon>
        <taxon>Solanaceae</taxon>
        <taxon>Solanoideae</taxon>
        <taxon>Capsiceae</taxon>
        <taxon>Capsicum</taxon>
    </lineage>
</organism>
<comment type="caution">
    <text evidence="8">The sequence shown here is derived from an EMBL/GenBank/DDBJ whole genome shotgun (WGS) entry which is preliminary data.</text>
</comment>
<name>A0A2G2WMA4_CAPBA</name>
<evidence type="ECO:0000256" key="6">
    <source>
        <dbReference type="SAM" id="MobiDB-lite"/>
    </source>
</evidence>
<feature type="zinc finger region" description="C3H1-type" evidence="5">
    <location>
        <begin position="503"/>
        <end position="531"/>
    </location>
</feature>
<dbReference type="PANTHER" id="PTHR12506">
    <property type="entry name" value="PROTEIN PHOSPHATASE RELATED"/>
    <property type="match status" value="1"/>
</dbReference>
<keyword evidence="2 5" id="KW-0863">Zinc-finger</keyword>
<dbReference type="InterPro" id="IPR050974">
    <property type="entry name" value="Plant_ZF_CCCH"/>
</dbReference>
<dbReference type="GO" id="GO:0008270">
    <property type="term" value="F:zinc ion binding"/>
    <property type="evidence" value="ECO:0007669"/>
    <property type="project" value="UniProtKB-KW"/>
</dbReference>
<dbReference type="OrthoDB" id="411372at2759"/>
<keyword evidence="3 5" id="KW-0862">Zinc</keyword>
<feature type="domain" description="C3H1-type" evidence="7">
    <location>
        <begin position="319"/>
        <end position="347"/>
    </location>
</feature>
<reference evidence="9" key="2">
    <citation type="journal article" date="2017" name="J. Anim. Genet.">
        <title>Multiple reference genome sequences of hot pepper reveal the massive evolution of plant disease resistance genes by retroduplication.</title>
        <authorList>
            <person name="Kim S."/>
            <person name="Park J."/>
            <person name="Yeom S.-I."/>
            <person name="Kim Y.-M."/>
            <person name="Seo E."/>
            <person name="Kim K.-T."/>
            <person name="Kim M.-S."/>
            <person name="Lee J.M."/>
            <person name="Cheong K."/>
            <person name="Shin H.-S."/>
            <person name="Kim S.-B."/>
            <person name="Han K."/>
            <person name="Lee J."/>
            <person name="Park M."/>
            <person name="Lee H.-A."/>
            <person name="Lee H.-Y."/>
            <person name="Lee Y."/>
            <person name="Oh S."/>
            <person name="Lee J.H."/>
            <person name="Choi E."/>
            <person name="Choi E."/>
            <person name="Lee S.E."/>
            <person name="Jeon J."/>
            <person name="Kim H."/>
            <person name="Choi G."/>
            <person name="Song H."/>
            <person name="Lee J."/>
            <person name="Lee S.-C."/>
            <person name="Kwon J.-K."/>
            <person name="Lee H.-Y."/>
            <person name="Koo N."/>
            <person name="Hong Y."/>
            <person name="Kim R.W."/>
            <person name="Kang W.-H."/>
            <person name="Huh J.H."/>
            <person name="Kang B.-C."/>
            <person name="Yang T.-J."/>
            <person name="Lee Y.-H."/>
            <person name="Bennetzen J.L."/>
            <person name="Choi D."/>
        </authorList>
    </citation>
    <scope>NUCLEOTIDE SEQUENCE [LARGE SCALE GENOMIC DNA]</scope>
    <source>
        <strain evidence="9">cv. PBC81</strain>
    </source>
</reference>
<dbReference type="Gene3D" id="4.10.1000.10">
    <property type="entry name" value="Zinc finger, CCCH-type"/>
    <property type="match status" value="2"/>
</dbReference>
<dbReference type="EMBL" id="MLFT02000006">
    <property type="protein sequence ID" value="PHT46366.1"/>
    <property type="molecule type" value="Genomic_DNA"/>
</dbReference>
<dbReference type="InterPro" id="IPR000571">
    <property type="entry name" value="Znf_CCCH"/>
</dbReference>
<dbReference type="Proteomes" id="UP000224567">
    <property type="component" value="Unassembled WGS sequence"/>
</dbReference>
<reference evidence="8 9" key="1">
    <citation type="journal article" date="2017" name="Genome Biol.">
        <title>New reference genome sequences of hot pepper reveal the massive evolution of plant disease-resistance genes by retroduplication.</title>
        <authorList>
            <person name="Kim S."/>
            <person name="Park J."/>
            <person name="Yeom S.I."/>
            <person name="Kim Y.M."/>
            <person name="Seo E."/>
            <person name="Kim K.T."/>
            <person name="Kim M.S."/>
            <person name="Lee J.M."/>
            <person name="Cheong K."/>
            <person name="Shin H.S."/>
            <person name="Kim S.B."/>
            <person name="Han K."/>
            <person name="Lee J."/>
            <person name="Park M."/>
            <person name="Lee H.A."/>
            <person name="Lee H.Y."/>
            <person name="Lee Y."/>
            <person name="Oh S."/>
            <person name="Lee J.H."/>
            <person name="Choi E."/>
            <person name="Choi E."/>
            <person name="Lee S.E."/>
            <person name="Jeon J."/>
            <person name="Kim H."/>
            <person name="Choi G."/>
            <person name="Song H."/>
            <person name="Lee J."/>
            <person name="Lee S.C."/>
            <person name="Kwon J.K."/>
            <person name="Lee H.Y."/>
            <person name="Koo N."/>
            <person name="Hong Y."/>
            <person name="Kim R.W."/>
            <person name="Kang W.H."/>
            <person name="Huh J.H."/>
            <person name="Kang B.C."/>
            <person name="Yang T.J."/>
            <person name="Lee Y.H."/>
            <person name="Bennetzen J.L."/>
            <person name="Choi D."/>
        </authorList>
    </citation>
    <scope>NUCLEOTIDE SEQUENCE [LARGE SCALE GENOMIC DNA]</scope>
    <source>
        <strain evidence="9">cv. PBC81</strain>
    </source>
</reference>
<dbReference type="GO" id="GO:0003677">
    <property type="term" value="F:DNA binding"/>
    <property type="evidence" value="ECO:0007669"/>
    <property type="project" value="UniProtKB-KW"/>
</dbReference>
<feature type="domain" description="C3H1-type" evidence="7">
    <location>
        <begin position="248"/>
        <end position="276"/>
    </location>
</feature>
<feature type="domain" description="C3H1-type" evidence="7">
    <location>
        <begin position="280"/>
        <end position="301"/>
    </location>
</feature>
<evidence type="ECO:0000256" key="4">
    <source>
        <dbReference type="ARBA" id="ARBA00023125"/>
    </source>
</evidence>
<keyword evidence="9" id="KW-1185">Reference proteome</keyword>
<feature type="domain" description="C3H1-type" evidence="7">
    <location>
        <begin position="457"/>
        <end position="485"/>
    </location>
</feature>
<accession>A0A2G2WMA4</accession>
<dbReference type="GO" id="GO:0003729">
    <property type="term" value="F:mRNA binding"/>
    <property type="evidence" value="ECO:0007669"/>
    <property type="project" value="TreeGrafter"/>
</dbReference>
<dbReference type="STRING" id="33114.A0A2G2WMA4"/>
<gene>
    <name evidence="8" type="ORF">CQW23_15524</name>
</gene>
<dbReference type="Pfam" id="PF00642">
    <property type="entry name" value="zf-CCCH"/>
    <property type="match status" value="5"/>
</dbReference>
<dbReference type="InterPro" id="IPR036855">
    <property type="entry name" value="Znf_CCCH_sf"/>
</dbReference>
<protein>
    <recommendedName>
        <fullName evidence="7">C3H1-type domain-containing protein</fullName>
    </recommendedName>
</protein>
<dbReference type="PANTHER" id="PTHR12506:SF51">
    <property type="entry name" value="ZINC FINGER CCCH DOMAIN-CONTAINING PROTEIN 67-LIKE ISOFORM X1"/>
    <property type="match status" value="1"/>
</dbReference>
<feature type="region of interest" description="Disordered" evidence="6">
    <location>
        <begin position="115"/>
        <end position="143"/>
    </location>
</feature>
<evidence type="ECO:0000313" key="9">
    <source>
        <dbReference type="Proteomes" id="UP000224567"/>
    </source>
</evidence>
<feature type="region of interest" description="Disordered" evidence="6">
    <location>
        <begin position="1"/>
        <end position="50"/>
    </location>
</feature>
<feature type="zinc finger region" description="C3H1-type" evidence="5">
    <location>
        <begin position="319"/>
        <end position="347"/>
    </location>
</feature>
<dbReference type="Gene3D" id="2.30.30.1190">
    <property type="match status" value="1"/>
</dbReference>
<dbReference type="SUPFAM" id="SSF90229">
    <property type="entry name" value="CCCH zinc finger"/>
    <property type="match status" value="4"/>
</dbReference>
<dbReference type="PROSITE" id="PS50103">
    <property type="entry name" value="ZF_C3H1"/>
    <property type="match status" value="5"/>
</dbReference>
<feature type="domain" description="C3H1-type" evidence="7">
    <location>
        <begin position="503"/>
        <end position="531"/>
    </location>
</feature>
<evidence type="ECO:0000313" key="8">
    <source>
        <dbReference type="EMBL" id="PHT46366.1"/>
    </source>
</evidence>
<dbReference type="AlphaFoldDB" id="A0A2G2WMA4"/>
<evidence type="ECO:0000256" key="3">
    <source>
        <dbReference type="ARBA" id="ARBA00022833"/>
    </source>
</evidence>
<feature type="zinc finger region" description="C3H1-type" evidence="5">
    <location>
        <begin position="248"/>
        <end position="276"/>
    </location>
</feature>
<proteinExistence type="predicted"/>